<evidence type="ECO:0000313" key="2">
    <source>
        <dbReference type="Proteomes" id="UP000290289"/>
    </source>
</evidence>
<dbReference type="AlphaFoldDB" id="A0A498J1L9"/>
<dbReference type="SUPFAM" id="SSF50249">
    <property type="entry name" value="Nucleic acid-binding proteins"/>
    <property type="match status" value="1"/>
</dbReference>
<dbReference type="STRING" id="3750.A0A498J1L9"/>
<accession>A0A498J1L9</accession>
<reference evidence="1 2" key="1">
    <citation type="submission" date="2018-10" db="EMBL/GenBank/DDBJ databases">
        <title>A high-quality apple genome assembly.</title>
        <authorList>
            <person name="Hu J."/>
        </authorList>
    </citation>
    <scope>NUCLEOTIDE SEQUENCE [LARGE SCALE GENOMIC DNA]</scope>
    <source>
        <strain evidence="2">cv. HFTH1</strain>
        <tissue evidence="1">Young leaf</tissue>
    </source>
</reference>
<dbReference type="EMBL" id="RDQH01000335">
    <property type="protein sequence ID" value="RXH89146.1"/>
    <property type="molecule type" value="Genomic_DNA"/>
</dbReference>
<dbReference type="Proteomes" id="UP000290289">
    <property type="component" value="Chromosome 9"/>
</dbReference>
<evidence type="ECO:0000313" key="1">
    <source>
        <dbReference type="EMBL" id="RXH89146.1"/>
    </source>
</evidence>
<name>A0A498J1L9_MALDO</name>
<dbReference type="PANTHER" id="PTHR47165">
    <property type="entry name" value="OS03G0429900 PROTEIN"/>
    <property type="match status" value="1"/>
</dbReference>
<proteinExistence type="predicted"/>
<protein>
    <submittedName>
        <fullName evidence="1">Uncharacterized protein</fullName>
    </submittedName>
</protein>
<sequence length="425" mass="49446">MAQDYVGSNNVNLFIPDAQFGTQIPEAKTMLVLIIYTLGFLLYQDSFFPRMMIYVLEHLSAYGKRVEPKRFCLDDLHKDFLLSLLDEGPTPLDQLVAYKWLSKLKIWKPKYPGMGDKYTALHCILVDEKQQAIEASSDEMDYEIIVPKIEVGCYYEIMNFRTNKTRAQYRVVLHDTHIMLTSKIVFKKLTSVFLPIPWHEFFLQDYNRLYPRLKKLDILIVIQNIRNKEAKITLLSDVAHSFSALSSEQLPKQIIVIFTSFRVKLFAELNLCKLVFSNWPHSITLPPSKQANEQEILQTREKVTIEELGYLDPDLYKNDTFLCQASIKQYNTRYKVFLVLEDETNDINALIIGKSGENVFGMPCKDLVFNQRLADQKPLPSEFFRLIGQRKKFHLQFGSRRNLLISNDFPIYNVSKDLTIQPATP</sequence>
<keyword evidence="2" id="KW-1185">Reference proteome</keyword>
<comment type="caution">
    <text evidence="1">The sequence shown here is derived from an EMBL/GenBank/DDBJ whole genome shotgun (WGS) entry which is preliminary data.</text>
</comment>
<gene>
    <name evidence="1" type="ORF">DVH24_006124</name>
</gene>
<dbReference type="PANTHER" id="PTHR47165:SF4">
    <property type="entry name" value="OS03G0429900 PROTEIN"/>
    <property type="match status" value="1"/>
</dbReference>
<dbReference type="Gene3D" id="2.40.50.140">
    <property type="entry name" value="Nucleic acid-binding proteins"/>
    <property type="match status" value="2"/>
</dbReference>
<organism evidence="1 2">
    <name type="scientific">Malus domestica</name>
    <name type="common">Apple</name>
    <name type="synonym">Pyrus malus</name>
    <dbReference type="NCBI Taxonomy" id="3750"/>
    <lineage>
        <taxon>Eukaryota</taxon>
        <taxon>Viridiplantae</taxon>
        <taxon>Streptophyta</taxon>
        <taxon>Embryophyta</taxon>
        <taxon>Tracheophyta</taxon>
        <taxon>Spermatophyta</taxon>
        <taxon>Magnoliopsida</taxon>
        <taxon>eudicotyledons</taxon>
        <taxon>Gunneridae</taxon>
        <taxon>Pentapetalae</taxon>
        <taxon>rosids</taxon>
        <taxon>fabids</taxon>
        <taxon>Rosales</taxon>
        <taxon>Rosaceae</taxon>
        <taxon>Amygdaloideae</taxon>
        <taxon>Maleae</taxon>
        <taxon>Malus</taxon>
    </lineage>
</organism>
<dbReference type="InterPro" id="IPR012340">
    <property type="entry name" value="NA-bd_OB-fold"/>
</dbReference>